<evidence type="ECO:0000256" key="5">
    <source>
        <dbReference type="SAM" id="MobiDB-lite"/>
    </source>
</evidence>
<comment type="caution">
    <text evidence="7">The sequence shown here is derived from an EMBL/GenBank/DDBJ whole genome shotgun (WGS) entry which is preliminary data.</text>
</comment>
<feature type="compositionally biased region" description="Low complexity" evidence="5">
    <location>
        <begin position="99"/>
        <end position="112"/>
    </location>
</feature>
<dbReference type="Gene3D" id="3.30.1330.80">
    <property type="entry name" value="Hypothetical protein, similar to alpha- acetolactate decarboxylase, domain 2"/>
    <property type="match status" value="1"/>
</dbReference>
<gene>
    <name evidence="7" type="ORF">DM860_004721</name>
</gene>
<dbReference type="GO" id="GO:0003680">
    <property type="term" value="F:minor groove of adenine-thymine-rich DNA binding"/>
    <property type="evidence" value="ECO:0007669"/>
    <property type="project" value="UniProtKB-UniRule"/>
</dbReference>
<proteinExistence type="predicted"/>
<dbReference type="InterPro" id="IPR039605">
    <property type="entry name" value="AHL"/>
</dbReference>
<dbReference type="Pfam" id="PF03479">
    <property type="entry name" value="PCC"/>
    <property type="match status" value="1"/>
</dbReference>
<dbReference type="PANTHER" id="PTHR31500">
    <property type="entry name" value="AT-HOOK MOTIF NUCLEAR-LOCALIZED PROTEIN 9"/>
    <property type="match status" value="1"/>
</dbReference>
<comment type="function">
    <text evidence="4">Transcription factor that specifically binds AT-rich DNA sequences related to the nuclear matrix attachment regions (MARs).</text>
</comment>
<accession>A0A328DL75</accession>
<comment type="domain">
    <text evidence="4">The PPC domain mediates interactions between AHL proteins.</text>
</comment>
<evidence type="ECO:0000256" key="4">
    <source>
        <dbReference type="RuleBase" id="RU367031"/>
    </source>
</evidence>
<protein>
    <recommendedName>
        <fullName evidence="4">AT-hook motif nuclear-localized protein</fullName>
    </recommendedName>
</protein>
<organism evidence="7 8">
    <name type="scientific">Cuscuta australis</name>
    <dbReference type="NCBI Taxonomy" id="267555"/>
    <lineage>
        <taxon>Eukaryota</taxon>
        <taxon>Viridiplantae</taxon>
        <taxon>Streptophyta</taxon>
        <taxon>Embryophyta</taxon>
        <taxon>Tracheophyta</taxon>
        <taxon>Spermatophyta</taxon>
        <taxon>Magnoliopsida</taxon>
        <taxon>eudicotyledons</taxon>
        <taxon>Gunneridae</taxon>
        <taxon>Pentapetalae</taxon>
        <taxon>asterids</taxon>
        <taxon>lamiids</taxon>
        <taxon>Solanales</taxon>
        <taxon>Convolvulaceae</taxon>
        <taxon>Cuscuteae</taxon>
        <taxon>Cuscuta</taxon>
        <taxon>Cuscuta subgen. Grammica</taxon>
        <taxon>Cuscuta sect. Cleistogrammica</taxon>
    </lineage>
</organism>
<comment type="subcellular location">
    <subcellularLocation>
        <location evidence="4">Nucleus</location>
    </subcellularLocation>
</comment>
<feature type="region of interest" description="Disordered" evidence="5">
    <location>
        <begin position="275"/>
        <end position="344"/>
    </location>
</feature>
<dbReference type="GO" id="GO:0005634">
    <property type="term" value="C:nucleus"/>
    <property type="evidence" value="ECO:0007669"/>
    <property type="project" value="UniProtKB-SubCell"/>
</dbReference>
<sequence length="344" mass="34355">MSEKGESNGVQSTVQNLGSTLAEDGSPPYSDMMPPASSPPHSYQVSAGYGGGDAPLTDSVPPDLKPSGTEPGKKKRGRPRKYAPDGTALHGVMSPPPLSVSSTGGSLSPTGTHAADMASSPKKKSRGRPSGSGRKNQMAGAYLGSAGAGYGFKPHVITIKAGEDVHGKLMSFSQNASQAVCVMSASGAISNVTLRQPATTRGSVTYEGRFEILSLSGSFLFSEAGGERTGRLSVSLAGPDGNVIGGGVAGLLIAAAPVQVIVGCFSVGEVEQVEKPGHPEGHITPPSPGALLVSGAKSPPSFGSLSASSGGGGGGGPASPPPLNQHHPEPSTSSPPGVASFPWR</sequence>
<feature type="domain" description="PPC" evidence="6">
    <location>
        <begin position="148"/>
        <end position="286"/>
    </location>
</feature>
<dbReference type="PROSITE" id="PS51742">
    <property type="entry name" value="PPC"/>
    <property type="match status" value="1"/>
</dbReference>
<feature type="compositionally biased region" description="Polar residues" evidence="5">
    <location>
        <begin position="8"/>
        <end position="19"/>
    </location>
</feature>
<keyword evidence="4" id="KW-0539">Nucleus</keyword>
<keyword evidence="1 4" id="KW-0805">Transcription regulation</keyword>
<feature type="region of interest" description="Disordered" evidence="5">
    <location>
        <begin position="1"/>
        <end position="139"/>
    </location>
</feature>
<dbReference type="InterPro" id="IPR005175">
    <property type="entry name" value="PPC_dom"/>
</dbReference>
<dbReference type="CDD" id="cd11378">
    <property type="entry name" value="DUF296"/>
    <property type="match status" value="1"/>
</dbReference>
<dbReference type="SUPFAM" id="SSF117856">
    <property type="entry name" value="AF0104/ALDC/Ptd012-like"/>
    <property type="match status" value="1"/>
</dbReference>
<evidence type="ECO:0000256" key="2">
    <source>
        <dbReference type="ARBA" id="ARBA00023125"/>
    </source>
</evidence>
<reference evidence="7 8" key="1">
    <citation type="submission" date="2018-06" db="EMBL/GenBank/DDBJ databases">
        <title>The Genome of Cuscuta australis (Dodder) Provides Insight into the Evolution of Plant Parasitism.</title>
        <authorList>
            <person name="Liu H."/>
        </authorList>
    </citation>
    <scope>NUCLEOTIDE SEQUENCE [LARGE SCALE GENOMIC DNA]</scope>
    <source>
        <strain evidence="8">cv. Yunnan</strain>
        <tissue evidence="7">Vines</tissue>
    </source>
</reference>
<evidence type="ECO:0000313" key="7">
    <source>
        <dbReference type="EMBL" id="RAL46442.1"/>
    </source>
</evidence>
<feature type="compositionally biased region" description="Low complexity" evidence="5">
    <location>
        <begin position="128"/>
        <end position="139"/>
    </location>
</feature>
<dbReference type="PANTHER" id="PTHR31500:SF57">
    <property type="entry name" value="AT-HOOK MOTIF NUCLEAR-LOCALIZED PROTEIN 10"/>
    <property type="match status" value="1"/>
</dbReference>
<keyword evidence="2 4" id="KW-0238">DNA-binding</keyword>
<dbReference type="AlphaFoldDB" id="A0A328DL75"/>
<evidence type="ECO:0000256" key="3">
    <source>
        <dbReference type="ARBA" id="ARBA00023163"/>
    </source>
</evidence>
<keyword evidence="8" id="KW-1185">Reference proteome</keyword>
<keyword evidence="3 4" id="KW-0804">Transcription</keyword>
<dbReference type="EMBL" id="NQVE01000122">
    <property type="protein sequence ID" value="RAL46442.1"/>
    <property type="molecule type" value="Genomic_DNA"/>
</dbReference>
<name>A0A328DL75_9ASTE</name>
<feature type="compositionally biased region" description="Low complexity" evidence="5">
    <location>
        <begin position="298"/>
        <end position="308"/>
    </location>
</feature>
<evidence type="ECO:0000256" key="1">
    <source>
        <dbReference type="ARBA" id="ARBA00023015"/>
    </source>
</evidence>
<evidence type="ECO:0000259" key="6">
    <source>
        <dbReference type="PROSITE" id="PS51742"/>
    </source>
</evidence>
<evidence type="ECO:0000313" key="8">
    <source>
        <dbReference type="Proteomes" id="UP000249390"/>
    </source>
</evidence>
<dbReference type="Proteomes" id="UP000249390">
    <property type="component" value="Unassembled WGS sequence"/>
</dbReference>